<proteinExistence type="predicted"/>
<dbReference type="EMBL" id="JMCC02000020">
    <property type="protein sequence ID" value="KIG17745.1"/>
    <property type="molecule type" value="Genomic_DNA"/>
</dbReference>
<evidence type="ECO:0000313" key="1">
    <source>
        <dbReference type="EMBL" id="KIG17745.1"/>
    </source>
</evidence>
<comment type="caution">
    <text evidence="1">The sequence shown here is derived from an EMBL/GenBank/DDBJ whole genome shotgun (WGS) entry which is preliminary data.</text>
</comment>
<accession>A0A0C2D816</accession>
<protein>
    <submittedName>
        <fullName evidence="1">Uncharacterized protein</fullName>
    </submittedName>
</protein>
<organism evidence="1 2">
    <name type="scientific">Enhygromyxa salina</name>
    <dbReference type="NCBI Taxonomy" id="215803"/>
    <lineage>
        <taxon>Bacteria</taxon>
        <taxon>Pseudomonadati</taxon>
        <taxon>Myxococcota</taxon>
        <taxon>Polyangia</taxon>
        <taxon>Nannocystales</taxon>
        <taxon>Nannocystaceae</taxon>
        <taxon>Enhygromyxa</taxon>
    </lineage>
</organism>
<name>A0A0C2D816_9BACT</name>
<evidence type="ECO:0000313" key="2">
    <source>
        <dbReference type="Proteomes" id="UP000031599"/>
    </source>
</evidence>
<dbReference type="AlphaFoldDB" id="A0A0C2D816"/>
<sequence length="347" mass="37748">MWQHEFESAAEAGSFAILPQSAGIWTSPYDAEPAWIYANTRDGVVKVIGVEGEFVEVLLGWEPGPVTHCHEAPILDLGLRVFVREAELADVVTRAALIDHGDGTGIVVAPGARVSLSGTTATVSTSTSGGAYFYGDHNHFEVALDAGRLDIGKFYGPAKADELARHRAPFEGGWLSVGPRMRLRLSARLSLFARSEHDSDYVVVGTNCLRIAGFYQPLESDHEGHGGLLCTGTLAPEGTERWQVPVGAELTWPNGEHAGTSFREVVFEQSPIRRGSRLCFVPRVRCEWVTGLSTCIAADTLIPLPPTAPGPEVKVDSPWPELREKRTPHSAFYVEYCISDIVSPRTQ</sequence>
<reference evidence="1 2" key="1">
    <citation type="submission" date="2014-12" db="EMBL/GenBank/DDBJ databases">
        <title>Genome assembly of Enhygromyxa salina DSM 15201.</title>
        <authorList>
            <person name="Sharma G."/>
            <person name="Subramanian S."/>
        </authorList>
    </citation>
    <scope>NUCLEOTIDE SEQUENCE [LARGE SCALE GENOMIC DNA]</scope>
    <source>
        <strain evidence="1 2">DSM 15201</strain>
    </source>
</reference>
<gene>
    <name evidence="1" type="ORF">DB30_02778</name>
</gene>
<dbReference type="Proteomes" id="UP000031599">
    <property type="component" value="Unassembled WGS sequence"/>
</dbReference>